<keyword evidence="7" id="KW-1185">Reference proteome</keyword>
<reference evidence="7" key="1">
    <citation type="journal article" date="2019" name="Int. J. Syst. Evol. Microbiol.">
        <title>The Global Catalogue of Microorganisms (GCM) 10K type strain sequencing project: providing services to taxonomists for standard genome sequencing and annotation.</title>
        <authorList>
            <consortium name="The Broad Institute Genomics Platform"/>
            <consortium name="The Broad Institute Genome Sequencing Center for Infectious Disease"/>
            <person name="Wu L."/>
            <person name="Ma J."/>
        </authorList>
    </citation>
    <scope>NUCLEOTIDE SEQUENCE [LARGE SCALE GENOMIC DNA]</scope>
    <source>
        <strain evidence="7">JCM 13023</strain>
    </source>
</reference>
<accession>A0ABP4GZK2</accession>
<sequence length="90" mass="10162">MKTIVNTNKGGSMSAICQVTGRAPGYGTQVSHSHRRTARRWEPNIQRRRYWVPGENRWVTLRVSVKGMKTIDKRGIDAVVADLRARGVTL</sequence>
<dbReference type="InterPro" id="IPR026569">
    <property type="entry name" value="Ribosomal_bL28"/>
</dbReference>
<proteinExistence type="inferred from homology"/>
<keyword evidence="2 5" id="KW-0689">Ribosomal protein</keyword>
<gene>
    <name evidence="6" type="primary">rpmB_2</name>
    <name evidence="5" type="synonym">rpmB</name>
    <name evidence="6" type="ORF">GCM10009676_33880</name>
</gene>
<name>A0ABP4GZK2_9PSEU</name>
<evidence type="ECO:0000256" key="1">
    <source>
        <dbReference type="ARBA" id="ARBA00008760"/>
    </source>
</evidence>
<evidence type="ECO:0000313" key="7">
    <source>
        <dbReference type="Proteomes" id="UP001500653"/>
    </source>
</evidence>
<dbReference type="Pfam" id="PF00830">
    <property type="entry name" value="Ribosomal_L28"/>
    <property type="match status" value="1"/>
</dbReference>
<dbReference type="NCBIfam" id="TIGR00009">
    <property type="entry name" value="L28"/>
    <property type="match status" value="1"/>
</dbReference>
<dbReference type="InterPro" id="IPR034704">
    <property type="entry name" value="Ribosomal_bL28/bL31-like_sf"/>
</dbReference>
<organism evidence="6 7">
    <name type="scientific">Prauserella halophila</name>
    <dbReference type="NCBI Taxonomy" id="185641"/>
    <lineage>
        <taxon>Bacteria</taxon>
        <taxon>Bacillati</taxon>
        <taxon>Actinomycetota</taxon>
        <taxon>Actinomycetes</taxon>
        <taxon>Pseudonocardiales</taxon>
        <taxon>Pseudonocardiaceae</taxon>
        <taxon>Prauserella</taxon>
    </lineage>
</organism>
<comment type="caution">
    <text evidence="6">The sequence shown here is derived from an EMBL/GenBank/DDBJ whole genome shotgun (WGS) entry which is preliminary data.</text>
</comment>
<comment type="similarity">
    <text evidence="1 5">Belongs to the bacterial ribosomal protein bL28 family.</text>
</comment>
<evidence type="ECO:0000256" key="2">
    <source>
        <dbReference type="ARBA" id="ARBA00022980"/>
    </source>
</evidence>
<dbReference type="SUPFAM" id="SSF143800">
    <property type="entry name" value="L28p-like"/>
    <property type="match status" value="1"/>
</dbReference>
<dbReference type="InterPro" id="IPR037147">
    <property type="entry name" value="Ribosomal_bL28_sf"/>
</dbReference>
<evidence type="ECO:0000256" key="4">
    <source>
        <dbReference type="ARBA" id="ARBA00035174"/>
    </source>
</evidence>
<dbReference type="PANTHER" id="PTHR13528:SF2">
    <property type="entry name" value="LARGE RIBOSOMAL SUBUNIT PROTEIN BL28M"/>
    <property type="match status" value="1"/>
</dbReference>
<dbReference type="EMBL" id="BAAALN010000011">
    <property type="protein sequence ID" value="GAA1245209.1"/>
    <property type="molecule type" value="Genomic_DNA"/>
</dbReference>
<dbReference type="GO" id="GO:0005840">
    <property type="term" value="C:ribosome"/>
    <property type="evidence" value="ECO:0007669"/>
    <property type="project" value="UniProtKB-KW"/>
</dbReference>
<dbReference type="HAMAP" id="MF_00373">
    <property type="entry name" value="Ribosomal_bL28"/>
    <property type="match status" value="1"/>
</dbReference>
<evidence type="ECO:0000256" key="5">
    <source>
        <dbReference type="HAMAP-Rule" id="MF_00373"/>
    </source>
</evidence>
<protein>
    <recommendedName>
        <fullName evidence="4 5">Large ribosomal subunit protein bL28</fullName>
    </recommendedName>
</protein>
<dbReference type="Proteomes" id="UP001500653">
    <property type="component" value="Unassembled WGS sequence"/>
</dbReference>
<dbReference type="PANTHER" id="PTHR13528">
    <property type="entry name" value="39S RIBOSOMAL PROTEIN L28, MITOCHONDRIAL"/>
    <property type="match status" value="1"/>
</dbReference>
<evidence type="ECO:0000313" key="6">
    <source>
        <dbReference type="EMBL" id="GAA1245209.1"/>
    </source>
</evidence>
<evidence type="ECO:0000256" key="3">
    <source>
        <dbReference type="ARBA" id="ARBA00023274"/>
    </source>
</evidence>
<dbReference type="Gene3D" id="2.30.170.40">
    <property type="entry name" value="Ribosomal protein L28/L24"/>
    <property type="match status" value="1"/>
</dbReference>
<keyword evidence="3 5" id="KW-0687">Ribonucleoprotein</keyword>
<dbReference type="InterPro" id="IPR001383">
    <property type="entry name" value="Ribosomal_bL28_bact-type"/>
</dbReference>